<dbReference type="PROSITE" id="PS50103">
    <property type="entry name" value="ZF_C3H1"/>
    <property type="match status" value="1"/>
</dbReference>
<dbReference type="Gene3D" id="3.30.1370.210">
    <property type="match status" value="1"/>
</dbReference>
<keyword evidence="5" id="KW-0067">ATP-binding</keyword>
<dbReference type="InterPro" id="IPR045055">
    <property type="entry name" value="DNA2/NAM7-like"/>
</dbReference>
<gene>
    <name evidence="13" type="ORF">EKO04_005861</name>
</gene>
<dbReference type="PANTHER" id="PTHR10887">
    <property type="entry name" value="DNA2/NAM7 HELICASE FAMILY"/>
    <property type="match status" value="1"/>
</dbReference>
<comment type="subcellular location">
    <subcellularLocation>
        <location evidence="1">Cytoplasm</location>
    </subcellularLocation>
</comment>
<evidence type="ECO:0000313" key="13">
    <source>
        <dbReference type="EMBL" id="KAF9696125.1"/>
    </source>
</evidence>
<dbReference type="SUPFAM" id="SSF52540">
    <property type="entry name" value="P-loop containing nucleoside triphosphate hydrolases"/>
    <property type="match status" value="1"/>
</dbReference>
<dbReference type="InterPro" id="IPR046439">
    <property type="entry name" value="ZF_RZ_dom"/>
</dbReference>
<dbReference type="InterPro" id="IPR000571">
    <property type="entry name" value="Znf_CCCH"/>
</dbReference>
<evidence type="ECO:0000313" key="14">
    <source>
        <dbReference type="Proteomes" id="UP000651452"/>
    </source>
</evidence>
<dbReference type="Pfam" id="PF20173">
    <property type="entry name" value="ZnF_RZ-type"/>
    <property type="match status" value="1"/>
</dbReference>
<evidence type="ECO:0000259" key="11">
    <source>
        <dbReference type="PROSITE" id="PS50103"/>
    </source>
</evidence>
<keyword evidence="6 8" id="KW-0862">Zinc</keyword>
<reference evidence="13" key="1">
    <citation type="submission" date="2018-12" db="EMBL/GenBank/DDBJ databases">
        <authorList>
            <person name="Syme R.A."/>
            <person name="Farfan-Caceres L."/>
            <person name="Lichtenzveig J."/>
        </authorList>
    </citation>
    <scope>NUCLEOTIDE SEQUENCE</scope>
    <source>
        <strain evidence="13">Al4</strain>
    </source>
</reference>
<feature type="region of interest" description="Disordered" evidence="10">
    <location>
        <begin position="56"/>
        <end position="82"/>
    </location>
</feature>
<protein>
    <recommendedName>
        <fullName evidence="15">NFX1-type zinc finger-containing protein 1</fullName>
    </recommendedName>
</protein>
<dbReference type="EMBL" id="RZGK01000010">
    <property type="protein sequence ID" value="KAF9696125.1"/>
    <property type="molecule type" value="Genomic_DNA"/>
</dbReference>
<keyword evidence="2" id="KW-0963">Cytoplasm</keyword>
<feature type="zinc finger region" description="C3H1-type" evidence="8">
    <location>
        <begin position="35"/>
        <end position="61"/>
    </location>
</feature>
<feature type="domain" description="RZ-type" evidence="12">
    <location>
        <begin position="1605"/>
        <end position="1680"/>
    </location>
</feature>
<evidence type="ECO:0000256" key="1">
    <source>
        <dbReference type="ARBA" id="ARBA00004496"/>
    </source>
</evidence>
<dbReference type="Pfam" id="PF13087">
    <property type="entry name" value="AAA_12"/>
    <property type="match status" value="1"/>
</dbReference>
<dbReference type="InterPro" id="IPR027417">
    <property type="entry name" value="P-loop_NTPase"/>
</dbReference>
<evidence type="ECO:0000256" key="2">
    <source>
        <dbReference type="ARBA" id="ARBA00022490"/>
    </source>
</evidence>
<dbReference type="GO" id="GO:0031380">
    <property type="term" value="C:nuclear RNA-directed RNA polymerase complex"/>
    <property type="evidence" value="ECO:0007669"/>
    <property type="project" value="TreeGrafter"/>
</dbReference>
<name>A0A8H7J3X5_9PLEO</name>
<dbReference type="GO" id="GO:0008270">
    <property type="term" value="F:zinc ion binding"/>
    <property type="evidence" value="ECO:0007669"/>
    <property type="project" value="UniProtKB-KW"/>
</dbReference>
<dbReference type="Gene3D" id="3.40.50.300">
    <property type="entry name" value="P-loop containing nucleotide triphosphate hydrolases"/>
    <property type="match status" value="2"/>
</dbReference>
<sequence>MTWRGGGSGRGNHRGKTRGQGRGIGRKRDDRGGHEQAAGVCFDFQNGACNRKNCRFSHDTDAANSGAQRRVGAEETEEQQHARTQYNSWKKYLGQAYSPTDTYNMQRVWEGALGIIHEDDRDWKQQLPRDLDNDETKCNGRSHVKAIIDRRAKPSDTEEYVGVVKNFLEVITHTSLVDCLAVDEYVGGIYSFIGDGNGTRAIGFFQHVCETLVAVHTDGGTAVGQIVIERALTRLSAALYELLYRNRRARINDDLDRLVDALESAANIIPASLPSMASTIVKSSIADTRALVNRAKGLVSDDESTEDAPRVSAASLYPRDLVVPANRHNNDKVDIAEITIFPTREELMSDVKEFLPSTDPDQPHFLMNKVERHIDTNFRLYRHDVFGELKKALSGLMRAAIDNSSVLSKSKVHLGDMRVYQYPSARVTYVTFDTRRGLQIQISFPQPPDARRRSPADRRAWWEESRRLEEGSLLSYIWIQDSVVQQLFLTVTQKSTNLEQEYSLVDRNYVAIITAKLTTQDHASLNTLIGASCGNMQGVLLEFPNVIPATFVPILENLQDMQRLSRLRFSQWLLPDRHDGSPHQKVYQEIPPPAYSRQPGFKFPLKEILKTARQATDSTFGIEATASSSDATLLGEIAAKTELDYGQCRALVTALTHELAFIQGPPGTGKSYIGLQVMRILLAIKKSASLGPIIVVCYTNHALDQFLEHLIKIGITKIIRVGGQSKSELLDGHNLRDIAKSEGKTNTEAYKSAMMYKDLEEHENDANKTLGRLHASNKNADWKALRHHISCKYPKIHSQFDKTDKDNFTFVGRWYSFDAWKPAGSVTGYQSQVTTTEIQRIVRKAALSAHTLQTFERSALVQHWLAEIRLDAVAELSQTVDLANNCYTTLSKVHDEADRRVLADADVIGVTTSGLAKRISVLQHVSSKVIICEEAGEVMEPHMLSALLPTVEHCIQIGDHEQLRPTINNFRDLSLESKQGALHSLDKSQFERLSVGELCRPLMPVAQLEVQHRMRPDISTLIRETIYPKLIDHSSTIALPDVVGMRKNVFWLDHDHMEDDKESLVHHSKSRSNEWEIAMVHALVRHIVRQGTYTSTEIAVLTPYTGQLQKLRAALHKDFEIVLSDRDQDALGKDGFGTAYSAPQVPVATQGYRKKPLEKKKLSELLRVATVDNFQGEEAKIIILSLVRSNKDRNVGFLKTSNRINVLLSRAQHGMYLIGNTETYRSVEMWQKVINMLGAEGACEMRAEEQPDLIMMIPYADLDLNDSPIVVLGCQGRHFFTVETLDGIIGMKDVYEIDEVTGKYTALKDNEQLAASVPQCPTCREPVRQYVAQRYNRVVNRAVIDEMSKRFVVSGQQELQELSGRLQSVEDSLESTRSNILSNTNIRKNAEISNRYVKASDLEKAARAFLSKMDRKHKPSHKLHEAIVHAASKQADLTNLLAQMSLESAATSKKKDPDQRITLGGRLYHLRVRQLILNDKFDILRGFKPQLGATGPDFPGGSPVNGSDSFLHDCSELIKECRNTNSPKLAVEATLYYAHIVRLLGSLSATKQSLSSKAAQYRESAKALLEDAEKLCENAFQGRDQLKEGVEQSLRLLGREFYVEVTKEEIEAIKRAMVGGRGGIASHSGHWYNCVNGHPFAIGECGMPMQLARCPECGEQVGGQRHQAVAGVTRAVNMEE</sequence>
<dbReference type="OrthoDB" id="2423195at2759"/>
<organism evidence="13 14">
    <name type="scientific">Ascochyta lentis</name>
    <dbReference type="NCBI Taxonomy" id="205686"/>
    <lineage>
        <taxon>Eukaryota</taxon>
        <taxon>Fungi</taxon>
        <taxon>Dikarya</taxon>
        <taxon>Ascomycota</taxon>
        <taxon>Pezizomycotina</taxon>
        <taxon>Dothideomycetes</taxon>
        <taxon>Pleosporomycetidae</taxon>
        <taxon>Pleosporales</taxon>
        <taxon>Pleosporineae</taxon>
        <taxon>Didymellaceae</taxon>
        <taxon>Ascochyta</taxon>
    </lineage>
</organism>
<dbReference type="GO" id="GO:0004386">
    <property type="term" value="F:helicase activity"/>
    <property type="evidence" value="ECO:0007669"/>
    <property type="project" value="InterPro"/>
</dbReference>
<feature type="domain" description="C3H1-type" evidence="11">
    <location>
        <begin position="35"/>
        <end position="61"/>
    </location>
</feature>
<keyword evidence="14" id="KW-1185">Reference proteome</keyword>
<dbReference type="Proteomes" id="UP000651452">
    <property type="component" value="Unassembled WGS sequence"/>
</dbReference>
<evidence type="ECO:0000256" key="5">
    <source>
        <dbReference type="ARBA" id="ARBA00022806"/>
    </source>
</evidence>
<evidence type="ECO:0000259" key="12">
    <source>
        <dbReference type="PROSITE" id="PS51981"/>
    </source>
</evidence>
<dbReference type="InterPro" id="IPR041679">
    <property type="entry name" value="DNA2/NAM7-like_C"/>
</dbReference>
<evidence type="ECO:0000256" key="4">
    <source>
        <dbReference type="ARBA" id="ARBA00022771"/>
    </source>
</evidence>
<evidence type="ECO:0000256" key="10">
    <source>
        <dbReference type="SAM" id="MobiDB-lite"/>
    </source>
</evidence>
<evidence type="ECO:0000256" key="7">
    <source>
        <dbReference type="ARBA" id="ARBA00022859"/>
    </source>
</evidence>
<dbReference type="PANTHER" id="PTHR10887:SF445">
    <property type="entry name" value="NFX1-TYPE ZINC FINGER-CONTAINING PROTEIN 1"/>
    <property type="match status" value="1"/>
</dbReference>
<keyword evidence="5" id="KW-0378">Hydrolase</keyword>
<evidence type="ECO:0000256" key="6">
    <source>
        <dbReference type="ARBA" id="ARBA00022833"/>
    </source>
</evidence>
<keyword evidence="9" id="KW-0175">Coiled coil</keyword>
<comment type="caution">
    <text evidence="13">The sequence shown here is derived from an EMBL/GenBank/DDBJ whole genome shotgun (WGS) entry which is preliminary data.</text>
</comment>
<proteinExistence type="predicted"/>
<keyword evidence="5" id="KW-0347">Helicase</keyword>
<dbReference type="CDD" id="cd18808">
    <property type="entry name" value="SF1_C_Upf1"/>
    <property type="match status" value="1"/>
</dbReference>
<accession>A0A8H7J3X5</accession>
<keyword evidence="7" id="KW-0391">Immunity</keyword>
<dbReference type="PROSITE" id="PS51981">
    <property type="entry name" value="ZF_RZ"/>
    <property type="match status" value="1"/>
</dbReference>
<dbReference type="CDD" id="cd17936">
    <property type="entry name" value="EEXXEc_NFX1"/>
    <property type="match status" value="1"/>
</dbReference>
<feature type="region of interest" description="Disordered" evidence="10">
    <location>
        <begin position="1"/>
        <end position="34"/>
    </location>
</feature>
<evidence type="ECO:0008006" key="15">
    <source>
        <dbReference type="Google" id="ProtNLM"/>
    </source>
</evidence>
<feature type="compositionally biased region" description="Gly residues" evidence="10">
    <location>
        <begin position="1"/>
        <end position="10"/>
    </location>
</feature>
<dbReference type="InterPro" id="IPR041677">
    <property type="entry name" value="DNA2/NAM7_AAA_11"/>
</dbReference>
<keyword evidence="3 8" id="KW-0479">Metal-binding</keyword>
<keyword evidence="4 8" id="KW-0863">Zinc-finger</keyword>
<evidence type="ECO:0000256" key="8">
    <source>
        <dbReference type="PROSITE-ProRule" id="PRU00723"/>
    </source>
</evidence>
<keyword evidence="5" id="KW-0547">Nucleotide-binding</keyword>
<evidence type="ECO:0000256" key="3">
    <source>
        <dbReference type="ARBA" id="ARBA00022723"/>
    </source>
</evidence>
<evidence type="ECO:0000256" key="9">
    <source>
        <dbReference type="SAM" id="Coils"/>
    </source>
</evidence>
<dbReference type="FunFam" id="3.40.50.300:FF:001660">
    <property type="entry name" value="NF-X1 finger and helicase protein, putative"/>
    <property type="match status" value="1"/>
</dbReference>
<dbReference type="Pfam" id="PF13086">
    <property type="entry name" value="AAA_11"/>
    <property type="match status" value="1"/>
</dbReference>
<feature type="coiled-coil region" evidence="9">
    <location>
        <begin position="1551"/>
        <end position="1578"/>
    </location>
</feature>
<dbReference type="InterPro" id="IPR047187">
    <property type="entry name" value="SF1_C_Upf1"/>
</dbReference>
<dbReference type="GO" id="GO:0031048">
    <property type="term" value="P:regulatory ncRNA-mediated heterochromatin formation"/>
    <property type="evidence" value="ECO:0007669"/>
    <property type="project" value="TreeGrafter"/>
</dbReference>
<dbReference type="GO" id="GO:0005737">
    <property type="term" value="C:cytoplasm"/>
    <property type="evidence" value="ECO:0007669"/>
    <property type="project" value="UniProtKB-SubCell"/>
</dbReference>
<dbReference type="GO" id="GO:0002376">
    <property type="term" value="P:immune system process"/>
    <property type="evidence" value="ECO:0007669"/>
    <property type="project" value="UniProtKB-KW"/>
</dbReference>
<reference evidence="13" key="2">
    <citation type="submission" date="2020-09" db="EMBL/GenBank/DDBJ databases">
        <title>Reference genome assembly for Australian Ascochyta lentis isolate Al4.</title>
        <authorList>
            <person name="Lee R.C."/>
            <person name="Farfan-Caceres L.M."/>
            <person name="Debler J.W."/>
            <person name="Williams A.H."/>
            <person name="Henares B.M."/>
        </authorList>
    </citation>
    <scope>NUCLEOTIDE SEQUENCE</scope>
    <source>
        <strain evidence="13">Al4</strain>
    </source>
</reference>